<keyword evidence="2" id="KW-0121">Carboxypeptidase</keyword>
<keyword evidence="3" id="KW-0645">Protease</keyword>
<protein>
    <recommendedName>
        <fullName evidence="8">Peptidase S10 serine carboxypeptidase</fullName>
    </recommendedName>
</protein>
<dbReference type="SUPFAM" id="SSF53474">
    <property type="entry name" value="alpha/beta-Hydrolases"/>
    <property type="match status" value="1"/>
</dbReference>
<accession>A0A9R1XNQ8</accession>
<evidence type="ECO:0008006" key="8">
    <source>
        <dbReference type="Google" id="ProtNLM"/>
    </source>
</evidence>
<evidence type="ECO:0000256" key="3">
    <source>
        <dbReference type="ARBA" id="ARBA00022670"/>
    </source>
</evidence>
<organism evidence="6 7">
    <name type="scientific">Lactuca sativa</name>
    <name type="common">Garden lettuce</name>
    <dbReference type="NCBI Taxonomy" id="4236"/>
    <lineage>
        <taxon>Eukaryota</taxon>
        <taxon>Viridiplantae</taxon>
        <taxon>Streptophyta</taxon>
        <taxon>Embryophyta</taxon>
        <taxon>Tracheophyta</taxon>
        <taxon>Spermatophyta</taxon>
        <taxon>Magnoliopsida</taxon>
        <taxon>eudicotyledons</taxon>
        <taxon>Gunneridae</taxon>
        <taxon>Pentapetalae</taxon>
        <taxon>asterids</taxon>
        <taxon>campanulids</taxon>
        <taxon>Asterales</taxon>
        <taxon>Asteraceae</taxon>
        <taxon>Cichorioideae</taxon>
        <taxon>Cichorieae</taxon>
        <taxon>Lactucinae</taxon>
        <taxon>Lactuca</taxon>
    </lineage>
</organism>
<evidence type="ECO:0000256" key="2">
    <source>
        <dbReference type="ARBA" id="ARBA00022645"/>
    </source>
</evidence>
<dbReference type="InterPro" id="IPR001563">
    <property type="entry name" value="Peptidase_S10"/>
</dbReference>
<evidence type="ECO:0000256" key="1">
    <source>
        <dbReference type="ARBA" id="ARBA00009431"/>
    </source>
</evidence>
<name>A0A9R1XNQ8_LACSA</name>
<dbReference type="PROSITE" id="PS00560">
    <property type="entry name" value="CARBOXYPEPT_SER_HIS"/>
    <property type="match status" value="1"/>
</dbReference>
<evidence type="ECO:0000313" key="6">
    <source>
        <dbReference type="EMBL" id="KAJ0214097.1"/>
    </source>
</evidence>
<dbReference type="Proteomes" id="UP000235145">
    <property type="component" value="Unassembled WGS sequence"/>
</dbReference>
<sequence>MIDGDIDGMIPVTSSRYFVKKLKLPINRDCMEIMVGGYVVGYKGVILTTVRGAGHAVPSYQPERALLLISSFLHGKLPPSLAK</sequence>
<dbReference type="Pfam" id="PF00450">
    <property type="entry name" value="Peptidase_S10"/>
    <property type="match status" value="1"/>
</dbReference>
<evidence type="ECO:0000256" key="4">
    <source>
        <dbReference type="ARBA" id="ARBA00022801"/>
    </source>
</evidence>
<proteinExistence type="inferred from homology"/>
<evidence type="ECO:0000313" key="7">
    <source>
        <dbReference type="Proteomes" id="UP000235145"/>
    </source>
</evidence>
<keyword evidence="4" id="KW-0378">Hydrolase</keyword>
<keyword evidence="7" id="KW-1185">Reference proteome</keyword>
<comment type="similarity">
    <text evidence="1">Belongs to the peptidase S10 family.</text>
</comment>
<dbReference type="EMBL" id="NBSK02000004">
    <property type="protein sequence ID" value="KAJ0214097.1"/>
    <property type="molecule type" value="Genomic_DNA"/>
</dbReference>
<evidence type="ECO:0000256" key="5">
    <source>
        <dbReference type="ARBA" id="ARBA00023180"/>
    </source>
</evidence>
<dbReference type="GO" id="GO:0006508">
    <property type="term" value="P:proteolysis"/>
    <property type="evidence" value="ECO:0007669"/>
    <property type="project" value="UniProtKB-KW"/>
</dbReference>
<dbReference type="AlphaFoldDB" id="A0A9R1XNQ8"/>
<dbReference type="Gene3D" id="3.40.50.11320">
    <property type="match status" value="1"/>
</dbReference>
<dbReference type="InterPro" id="IPR029058">
    <property type="entry name" value="AB_hydrolase_fold"/>
</dbReference>
<comment type="caution">
    <text evidence="6">The sequence shown here is derived from an EMBL/GenBank/DDBJ whole genome shotgun (WGS) entry which is preliminary data.</text>
</comment>
<keyword evidence="5" id="KW-0325">Glycoprotein</keyword>
<dbReference type="GO" id="GO:0004185">
    <property type="term" value="F:serine-type carboxypeptidase activity"/>
    <property type="evidence" value="ECO:0007669"/>
    <property type="project" value="InterPro"/>
</dbReference>
<dbReference type="InterPro" id="IPR033124">
    <property type="entry name" value="Ser_caboxypep_his_AS"/>
</dbReference>
<reference evidence="6 7" key="1">
    <citation type="journal article" date="2017" name="Nat. Commun.">
        <title>Genome assembly with in vitro proximity ligation data and whole-genome triplication in lettuce.</title>
        <authorList>
            <person name="Reyes-Chin-Wo S."/>
            <person name="Wang Z."/>
            <person name="Yang X."/>
            <person name="Kozik A."/>
            <person name="Arikit S."/>
            <person name="Song C."/>
            <person name="Xia L."/>
            <person name="Froenicke L."/>
            <person name="Lavelle D.O."/>
            <person name="Truco M.J."/>
            <person name="Xia R."/>
            <person name="Zhu S."/>
            <person name="Xu C."/>
            <person name="Xu H."/>
            <person name="Xu X."/>
            <person name="Cox K."/>
            <person name="Korf I."/>
            <person name="Meyers B.C."/>
            <person name="Michelmore R.W."/>
        </authorList>
    </citation>
    <scope>NUCLEOTIDE SEQUENCE [LARGE SCALE GENOMIC DNA]</scope>
    <source>
        <strain evidence="7">cv. Salinas</strain>
        <tissue evidence="6">Seedlings</tissue>
    </source>
</reference>
<gene>
    <name evidence="6" type="ORF">LSAT_V11C400205700</name>
</gene>